<dbReference type="RefSeq" id="WP_182385806.1">
    <property type="nucleotide sequence ID" value="NZ_CP059833.1"/>
</dbReference>
<evidence type="ECO:0000313" key="4">
    <source>
        <dbReference type="EMBL" id="QMV84999.1"/>
    </source>
</evidence>
<evidence type="ECO:0000256" key="1">
    <source>
        <dbReference type="ARBA" id="ARBA00022679"/>
    </source>
</evidence>
<dbReference type="GO" id="GO:0003841">
    <property type="term" value="F:1-acylglycerol-3-phosphate O-acyltransferase activity"/>
    <property type="evidence" value="ECO:0007669"/>
    <property type="project" value="TreeGrafter"/>
</dbReference>
<organism evidence="4 5">
    <name type="scientific">Corynebacterium hindlerae</name>
    <dbReference type="NCBI Taxonomy" id="699041"/>
    <lineage>
        <taxon>Bacteria</taxon>
        <taxon>Bacillati</taxon>
        <taxon>Actinomycetota</taxon>
        <taxon>Actinomycetes</taxon>
        <taxon>Mycobacteriales</taxon>
        <taxon>Corynebacteriaceae</taxon>
        <taxon>Corynebacterium</taxon>
    </lineage>
</organism>
<dbReference type="PANTHER" id="PTHR10434">
    <property type="entry name" value="1-ACYL-SN-GLYCEROL-3-PHOSPHATE ACYLTRANSFERASE"/>
    <property type="match status" value="1"/>
</dbReference>
<dbReference type="EMBL" id="CP059833">
    <property type="protein sequence ID" value="QMV84999.1"/>
    <property type="molecule type" value="Genomic_DNA"/>
</dbReference>
<keyword evidence="1 4" id="KW-0808">Transferase</keyword>
<dbReference type="GO" id="GO:0005886">
    <property type="term" value="C:plasma membrane"/>
    <property type="evidence" value="ECO:0007669"/>
    <property type="project" value="TreeGrafter"/>
</dbReference>
<evidence type="ECO:0000259" key="3">
    <source>
        <dbReference type="SMART" id="SM00563"/>
    </source>
</evidence>
<dbReference type="AlphaFoldDB" id="A0A7G5FEF8"/>
<dbReference type="GO" id="GO:0006654">
    <property type="term" value="P:phosphatidic acid biosynthetic process"/>
    <property type="evidence" value="ECO:0007669"/>
    <property type="project" value="TreeGrafter"/>
</dbReference>
<dbReference type="SMART" id="SM00563">
    <property type="entry name" value="PlsC"/>
    <property type="match status" value="1"/>
</dbReference>
<evidence type="ECO:0000256" key="2">
    <source>
        <dbReference type="ARBA" id="ARBA00023315"/>
    </source>
</evidence>
<keyword evidence="5" id="KW-1185">Reference proteome</keyword>
<gene>
    <name evidence="4" type="ORF">HW450_11800</name>
</gene>
<keyword evidence="2 4" id="KW-0012">Acyltransferase</keyword>
<protein>
    <submittedName>
        <fullName evidence="4">1-acyl-sn-glycerol-3-phosphate acyltransferase</fullName>
    </submittedName>
</protein>
<dbReference type="Proteomes" id="UP000515570">
    <property type="component" value="Chromosome"/>
</dbReference>
<dbReference type="SUPFAM" id="SSF69593">
    <property type="entry name" value="Glycerol-3-phosphate (1)-acyltransferase"/>
    <property type="match status" value="1"/>
</dbReference>
<sequence length="244" mass="26698">MQNKWYWTFKNILFGPLLRVYNRPSITGLDNIPASGGVILASNHQAVMDSFYLPLLCPRQIQFPAKQEYFIGEGFVGKLQKWFFTSVGQIPIDRSSGDTAQAAMEAGKKVVENGDVFGIYPEGTRSPDGRIYRGKTGVARIAFATGAPVVPVAMIGSRNANPIGSWVPRPAKVRINVGAPIDPLKFARDRGIDPESYETLRAFTDHVMHTLADLAGKPYVDVYAAEVKKSLEAGLGYPPNALPE</sequence>
<accession>A0A7G5FEF8</accession>
<reference evidence="4 5" key="1">
    <citation type="submission" date="2020-07" db="EMBL/GenBank/DDBJ databases">
        <title>non toxigenic Corynebacterium sp. nov from a clinical source.</title>
        <authorList>
            <person name="Bernier A.-M."/>
            <person name="Bernard K."/>
        </authorList>
    </citation>
    <scope>NUCLEOTIDE SEQUENCE [LARGE SCALE GENOMIC DNA]</scope>
    <source>
        <strain evidence="5">NML 93-0612</strain>
    </source>
</reference>
<feature type="domain" description="Phospholipid/glycerol acyltransferase" evidence="3">
    <location>
        <begin position="38"/>
        <end position="157"/>
    </location>
</feature>
<dbReference type="Pfam" id="PF01553">
    <property type="entry name" value="Acyltransferase"/>
    <property type="match status" value="1"/>
</dbReference>
<evidence type="ECO:0000313" key="5">
    <source>
        <dbReference type="Proteomes" id="UP000515570"/>
    </source>
</evidence>
<proteinExistence type="predicted"/>
<dbReference type="InterPro" id="IPR002123">
    <property type="entry name" value="Plipid/glycerol_acylTrfase"/>
</dbReference>
<dbReference type="CDD" id="cd07989">
    <property type="entry name" value="LPLAT_AGPAT-like"/>
    <property type="match status" value="1"/>
</dbReference>
<name>A0A7G5FEF8_9CORY</name>
<dbReference type="PANTHER" id="PTHR10434:SF11">
    <property type="entry name" value="1-ACYL-SN-GLYCEROL-3-PHOSPHATE ACYLTRANSFERASE"/>
    <property type="match status" value="1"/>
</dbReference>